<dbReference type="SMART" id="SM00225">
    <property type="entry name" value="BTB"/>
    <property type="match status" value="1"/>
</dbReference>
<evidence type="ECO:0000256" key="6">
    <source>
        <dbReference type="ARBA" id="ARBA00023015"/>
    </source>
</evidence>
<dbReference type="PROSITE" id="PS50097">
    <property type="entry name" value="BTB"/>
    <property type="match status" value="1"/>
</dbReference>
<keyword evidence="8" id="KW-0804">Transcription</keyword>
<evidence type="ECO:0000259" key="13">
    <source>
        <dbReference type="PROSITE" id="PS50157"/>
    </source>
</evidence>
<dbReference type="RefSeq" id="XP_031421687.1">
    <property type="nucleotide sequence ID" value="XM_031565827.2"/>
</dbReference>
<sequence>MRIRLQGSSHAVRLLSELNRCRLSRLLCDVVLQVGGRSFPAHRAVLACSCTHFHSLFSQGPRSSLSLDFVSATNFEKVLTFIYTGEVFTDLIDVRVLYELAERLGVRELVQACHTTFPDLQSSSMGQCGNDLDPEAASASAMAASVCSSSAASCSSLSSSAVPTPVTPSPLSQGRACRSGQPHVTSHSLSLSLSPKAEATQPHIEYSHAPDSKPASDAHCSQAGTDCPPVLPLQLKMEVVEEEEVVRGCMEERTEKGRSEMEDTQAVVSGTKTVTSVTLSRVPESCSFPDSSAQLGSETCAPSSSCGEPLDGLQMGPVEGDGRVSTIFEEEEAEESRRALQSGEQPEGAEQWRGLAEEIIELSDEEERYLEEEEDDEEEDEDDLVFVENGSGNDSSGAVDPAREAGMAAAAACKACGQALPADATAIRAHAETHLTDAGECRVCGTAFPEHSASVTHALSHVGILLFSCDMCQQQFCSQSKMVRHRRQAAARYSLPTPDQLNSVAQSQGGEVQCAVCTKSIAKDFKAVREHLLTHVCVQSLRCAVCQLPQPSLCALLWHALTHLNLAAFSCPVCACGFLERPLLDRHMVLHADVSVLARGGPDGTNGLEEDYRCFLCPQTFSSAAAFHSHLSAHAGADPQLVSQGWTGVKKRKHDTGLDFSSCSSSSPLDGGGGSGLGKLNLGFGLGMGLGLQDKVLQGGLACFPGGLLSNSNDGSGGAMGGGPKQKWYRCRYCGKRFAHSGEFTYHLRIHTGEKPYQCKVCLRYFRGRSTMICHLKTHSGALMYRCTVCGLYFSTLKLVSSHMELHKDHLPPDFNIEQTFMYNDHSKEPLSNLDVP</sequence>
<organism evidence="14 17">
    <name type="scientific">Clupea harengus</name>
    <name type="common">Atlantic herring</name>
    <dbReference type="NCBI Taxonomy" id="7950"/>
    <lineage>
        <taxon>Eukaryota</taxon>
        <taxon>Metazoa</taxon>
        <taxon>Chordata</taxon>
        <taxon>Craniata</taxon>
        <taxon>Vertebrata</taxon>
        <taxon>Euteleostomi</taxon>
        <taxon>Actinopterygii</taxon>
        <taxon>Neopterygii</taxon>
        <taxon>Teleostei</taxon>
        <taxon>Clupei</taxon>
        <taxon>Clupeiformes</taxon>
        <taxon>Clupeoidei</taxon>
        <taxon>Clupeidae</taxon>
        <taxon>Clupea</taxon>
    </lineage>
</organism>
<feature type="domain" description="BTB" evidence="12">
    <location>
        <begin position="28"/>
        <end position="91"/>
    </location>
</feature>
<evidence type="ECO:0000256" key="11">
    <source>
        <dbReference type="SAM" id="MobiDB-lite"/>
    </source>
</evidence>
<evidence type="ECO:0000256" key="8">
    <source>
        <dbReference type="ARBA" id="ARBA00023163"/>
    </source>
</evidence>
<evidence type="ECO:0000313" key="19">
    <source>
        <dbReference type="RefSeq" id="XP_042563524.1"/>
    </source>
</evidence>
<feature type="domain" description="C2H2-type" evidence="13">
    <location>
        <begin position="785"/>
        <end position="812"/>
    </location>
</feature>
<dbReference type="GeneID" id="105912681"/>
<dbReference type="InterPro" id="IPR036236">
    <property type="entry name" value="Znf_C2H2_sf"/>
</dbReference>
<evidence type="ECO:0000256" key="10">
    <source>
        <dbReference type="PROSITE-ProRule" id="PRU00042"/>
    </source>
</evidence>
<gene>
    <name evidence="15 16 17 18 19" type="primary">LOC105912681</name>
</gene>
<dbReference type="Pfam" id="PF00651">
    <property type="entry name" value="BTB"/>
    <property type="match status" value="1"/>
</dbReference>
<dbReference type="RefSeq" id="XP_042563524.1">
    <property type="nucleotide sequence ID" value="XM_042707590.1"/>
</dbReference>
<feature type="compositionally biased region" description="Polar residues" evidence="11">
    <location>
        <begin position="288"/>
        <end position="306"/>
    </location>
</feature>
<evidence type="ECO:0000256" key="9">
    <source>
        <dbReference type="ARBA" id="ARBA00023242"/>
    </source>
</evidence>
<dbReference type="FunFam" id="3.30.160.60:FF:000325">
    <property type="entry name" value="ZFP90 zinc finger protein"/>
    <property type="match status" value="1"/>
</dbReference>
<dbReference type="SUPFAM" id="SSF57667">
    <property type="entry name" value="beta-beta-alpha zinc fingers"/>
    <property type="match status" value="4"/>
</dbReference>
<dbReference type="InterPro" id="IPR013087">
    <property type="entry name" value="Znf_C2H2_type"/>
</dbReference>
<feature type="domain" description="C2H2-type" evidence="13">
    <location>
        <begin position="729"/>
        <end position="756"/>
    </location>
</feature>
<protein>
    <submittedName>
        <fullName evidence="15 16">Zinc finger and BTB domain-containing protein 39</fullName>
    </submittedName>
</protein>
<dbReference type="PROSITE" id="PS50157">
    <property type="entry name" value="ZINC_FINGER_C2H2_2"/>
    <property type="match status" value="6"/>
</dbReference>
<dbReference type="PANTHER" id="PTHR24394:SF43">
    <property type="entry name" value="ZINC FINGER AND BTB DOMAIN CONTAINING 39"/>
    <property type="match status" value="1"/>
</dbReference>
<accession>A0A6P8F8W9</accession>
<dbReference type="GO" id="GO:0000981">
    <property type="term" value="F:DNA-binding transcription factor activity, RNA polymerase II-specific"/>
    <property type="evidence" value="ECO:0007669"/>
    <property type="project" value="TreeGrafter"/>
</dbReference>
<dbReference type="SUPFAM" id="SSF54695">
    <property type="entry name" value="POZ domain"/>
    <property type="match status" value="1"/>
</dbReference>
<dbReference type="RefSeq" id="XP_031421689.1">
    <property type="nucleotide sequence ID" value="XM_031565829.2"/>
</dbReference>
<evidence type="ECO:0000256" key="3">
    <source>
        <dbReference type="ARBA" id="ARBA00022737"/>
    </source>
</evidence>
<dbReference type="PROSITE" id="PS00028">
    <property type="entry name" value="ZINC_FINGER_C2H2_1"/>
    <property type="match status" value="6"/>
</dbReference>
<dbReference type="GO" id="GO:0008270">
    <property type="term" value="F:zinc ion binding"/>
    <property type="evidence" value="ECO:0007669"/>
    <property type="project" value="UniProtKB-KW"/>
</dbReference>
<evidence type="ECO:0000256" key="5">
    <source>
        <dbReference type="ARBA" id="ARBA00022833"/>
    </source>
</evidence>
<dbReference type="GO" id="GO:0003677">
    <property type="term" value="F:DNA binding"/>
    <property type="evidence" value="ECO:0007669"/>
    <property type="project" value="UniProtKB-KW"/>
</dbReference>
<feature type="compositionally biased region" description="Basic and acidic residues" evidence="11">
    <location>
        <begin position="205"/>
        <end position="216"/>
    </location>
</feature>
<dbReference type="Gene3D" id="3.30.710.10">
    <property type="entry name" value="Potassium Channel Kv1.1, Chain A"/>
    <property type="match status" value="1"/>
</dbReference>
<dbReference type="RefSeq" id="XP_031421688.1">
    <property type="nucleotide sequence ID" value="XM_031565828.2"/>
</dbReference>
<evidence type="ECO:0000313" key="16">
    <source>
        <dbReference type="RefSeq" id="XP_031421688.1"/>
    </source>
</evidence>
<name>A0A6P8F8W9_CLUHA</name>
<dbReference type="Pfam" id="PF00096">
    <property type="entry name" value="zf-C2H2"/>
    <property type="match status" value="1"/>
</dbReference>
<keyword evidence="4 10" id="KW-0863">Zinc-finger</keyword>
<feature type="region of interest" description="Disordered" evidence="11">
    <location>
        <begin position="159"/>
        <end position="223"/>
    </location>
</feature>
<keyword evidence="14" id="KW-1185">Reference proteome</keyword>
<dbReference type="RefSeq" id="XP_031421690.1">
    <property type="nucleotide sequence ID" value="XM_031565830.2"/>
</dbReference>
<evidence type="ECO:0000313" key="14">
    <source>
        <dbReference type="Proteomes" id="UP000515152"/>
    </source>
</evidence>
<evidence type="ECO:0000313" key="15">
    <source>
        <dbReference type="RefSeq" id="XP_031421687.1"/>
    </source>
</evidence>
<feature type="domain" description="C2H2-type" evidence="13">
    <location>
        <begin position="757"/>
        <end position="784"/>
    </location>
</feature>
<evidence type="ECO:0000313" key="18">
    <source>
        <dbReference type="RefSeq" id="XP_031421690.1"/>
    </source>
</evidence>
<keyword evidence="6" id="KW-0805">Transcription regulation</keyword>
<evidence type="ECO:0000256" key="7">
    <source>
        <dbReference type="ARBA" id="ARBA00023125"/>
    </source>
</evidence>
<dbReference type="OrthoDB" id="8908278at2759"/>
<feature type="domain" description="C2H2-type" evidence="13">
    <location>
        <begin position="467"/>
        <end position="498"/>
    </location>
</feature>
<keyword evidence="3" id="KW-0677">Repeat</keyword>
<dbReference type="KEGG" id="char:105912681"/>
<dbReference type="GO" id="GO:0005634">
    <property type="term" value="C:nucleus"/>
    <property type="evidence" value="ECO:0007669"/>
    <property type="project" value="UniProtKB-SubCell"/>
</dbReference>
<feature type="domain" description="C2H2-type" evidence="13">
    <location>
        <begin position="569"/>
        <end position="592"/>
    </location>
</feature>
<comment type="subcellular location">
    <subcellularLocation>
        <location evidence="1">Nucleus</location>
    </subcellularLocation>
</comment>
<dbReference type="Gene3D" id="3.30.160.60">
    <property type="entry name" value="Classic Zinc Finger"/>
    <property type="match status" value="4"/>
</dbReference>
<dbReference type="AlphaFoldDB" id="A0A6P8F8W9"/>
<keyword evidence="5" id="KW-0862">Zinc</keyword>
<proteinExistence type="predicted"/>
<dbReference type="GeneTree" id="ENSGT00940000160722"/>
<reference evidence="15 16" key="1">
    <citation type="submission" date="2025-04" db="UniProtKB">
        <authorList>
            <consortium name="RefSeq"/>
        </authorList>
    </citation>
    <scope>IDENTIFICATION</scope>
</reference>
<evidence type="ECO:0000313" key="17">
    <source>
        <dbReference type="RefSeq" id="XP_031421689.1"/>
    </source>
</evidence>
<dbReference type="InterPro" id="IPR011333">
    <property type="entry name" value="SKP1/BTB/POZ_sf"/>
</dbReference>
<evidence type="ECO:0000256" key="4">
    <source>
        <dbReference type="ARBA" id="ARBA00022771"/>
    </source>
</evidence>
<dbReference type="SMART" id="SM00355">
    <property type="entry name" value="ZnF_C2H2"/>
    <property type="match status" value="9"/>
</dbReference>
<feature type="compositionally biased region" description="Low complexity" evidence="11">
    <location>
        <begin position="159"/>
        <end position="172"/>
    </location>
</feature>
<feature type="region of interest" description="Disordered" evidence="11">
    <location>
        <begin position="288"/>
        <end position="351"/>
    </location>
</feature>
<feature type="domain" description="C2H2-type" evidence="13">
    <location>
        <begin position="612"/>
        <end position="639"/>
    </location>
</feature>
<evidence type="ECO:0000259" key="12">
    <source>
        <dbReference type="PROSITE" id="PS50097"/>
    </source>
</evidence>
<keyword evidence="9" id="KW-0539">Nucleus</keyword>
<dbReference type="Proteomes" id="UP000515152">
    <property type="component" value="Chromosome 4"/>
</dbReference>
<keyword evidence="2" id="KW-0479">Metal-binding</keyword>
<dbReference type="PANTHER" id="PTHR24394">
    <property type="entry name" value="ZINC FINGER PROTEIN"/>
    <property type="match status" value="1"/>
</dbReference>
<dbReference type="InterPro" id="IPR000210">
    <property type="entry name" value="BTB/POZ_dom"/>
</dbReference>
<evidence type="ECO:0000256" key="1">
    <source>
        <dbReference type="ARBA" id="ARBA00004123"/>
    </source>
</evidence>
<evidence type="ECO:0000256" key="2">
    <source>
        <dbReference type="ARBA" id="ARBA00022723"/>
    </source>
</evidence>
<keyword evidence="7" id="KW-0238">DNA-binding</keyword>